<dbReference type="Proteomes" id="UP000664835">
    <property type="component" value="Unassembled WGS sequence"/>
</dbReference>
<accession>A0ABS3Q4J5</accession>
<keyword evidence="2 4" id="KW-0479">Metal-binding</keyword>
<dbReference type="Pfam" id="PF00034">
    <property type="entry name" value="Cytochrom_C"/>
    <property type="match status" value="1"/>
</dbReference>
<keyword evidence="3 4" id="KW-0408">Iron</keyword>
<feature type="signal peptide" evidence="5">
    <location>
        <begin position="1"/>
        <end position="29"/>
    </location>
</feature>
<dbReference type="SUPFAM" id="SSF46626">
    <property type="entry name" value="Cytochrome c"/>
    <property type="match status" value="1"/>
</dbReference>
<dbReference type="RefSeq" id="WP_208148954.1">
    <property type="nucleotide sequence ID" value="NZ_JAGETV010000008.1"/>
</dbReference>
<dbReference type="PIRSF" id="PIRSF024608">
    <property type="entry name" value="UCP024608"/>
    <property type="match status" value="1"/>
</dbReference>
<gene>
    <name evidence="7" type="primary">soxX</name>
    <name evidence="7" type="ORF">J3998_06660</name>
</gene>
<evidence type="ECO:0000256" key="3">
    <source>
        <dbReference type="ARBA" id="ARBA00023004"/>
    </source>
</evidence>
<organism evidence="7 8">
    <name type="scientific">Thiomicrorhabdus marina</name>
    <dbReference type="NCBI Taxonomy" id="2818442"/>
    <lineage>
        <taxon>Bacteria</taxon>
        <taxon>Pseudomonadati</taxon>
        <taxon>Pseudomonadota</taxon>
        <taxon>Gammaproteobacteria</taxon>
        <taxon>Thiotrichales</taxon>
        <taxon>Piscirickettsiaceae</taxon>
        <taxon>Thiomicrorhabdus</taxon>
    </lineage>
</organism>
<evidence type="ECO:0000259" key="6">
    <source>
        <dbReference type="PROSITE" id="PS51007"/>
    </source>
</evidence>
<evidence type="ECO:0000256" key="1">
    <source>
        <dbReference type="ARBA" id="ARBA00022617"/>
    </source>
</evidence>
<evidence type="ECO:0000313" key="8">
    <source>
        <dbReference type="Proteomes" id="UP000664835"/>
    </source>
</evidence>
<dbReference type="InterPro" id="IPR016823">
    <property type="entry name" value="Thiosulf_SoxX_II"/>
</dbReference>
<keyword evidence="5" id="KW-0732">Signal</keyword>
<sequence length="223" mass="24594">MKKSIINFIRYSTLSLAGVGALTSVNAHAGEFKGANFDSQTLQSAEQAVKESWTRSTPEERKRLVQDYSMKVCTAYKDKPTEALAKRIKELNRALIEYPKEGIKLGDWKQGEDLAKSGYGMRIGTIKPDNPKKKPNGGNCYACHALSPSEPAAGNLGPKLTGYGKRGTNDAMMKYTYEKIYNAHAFYACSGMPRFGVHNVLSSKQIADIMAFLMDPKSPVNQK</sequence>
<protein>
    <submittedName>
        <fullName evidence="7">Sulfur oxidation c-type cytochrome SoxX</fullName>
    </submittedName>
</protein>
<reference evidence="7 8" key="1">
    <citation type="submission" date="2021-03" db="EMBL/GenBank/DDBJ databases">
        <title>Thiomicrorhabdus sp.nov.,novel sulfur-oxidizing bacteria isolated from coastal sediment.</title>
        <authorList>
            <person name="Liu X."/>
        </authorList>
    </citation>
    <scope>NUCLEOTIDE SEQUENCE [LARGE SCALE GENOMIC DNA]</scope>
    <source>
        <strain evidence="7 8">6S2-11</strain>
    </source>
</reference>
<proteinExistence type="predicted"/>
<dbReference type="InterPro" id="IPR030999">
    <property type="entry name" value="Thiosulf_SoxX"/>
</dbReference>
<evidence type="ECO:0000256" key="4">
    <source>
        <dbReference type="PROSITE-ProRule" id="PRU00433"/>
    </source>
</evidence>
<feature type="chain" id="PRO_5046346393" evidence="5">
    <location>
        <begin position="30"/>
        <end position="223"/>
    </location>
</feature>
<keyword evidence="8" id="KW-1185">Reference proteome</keyword>
<feature type="domain" description="Cytochrome c" evidence="6">
    <location>
        <begin position="106"/>
        <end position="217"/>
    </location>
</feature>
<name>A0ABS3Q4J5_9GAMM</name>
<dbReference type="NCBIfam" id="TIGR04485">
    <property type="entry name" value="thiosulf_SoxX"/>
    <property type="match status" value="1"/>
</dbReference>
<dbReference type="EMBL" id="JAGETV010000008">
    <property type="protein sequence ID" value="MBO1927255.1"/>
    <property type="molecule type" value="Genomic_DNA"/>
</dbReference>
<dbReference type="InterPro" id="IPR009056">
    <property type="entry name" value="Cyt_c-like_dom"/>
</dbReference>
<dbReference type="InterPro" id="IPR036909">
    <property type="entry name" value="Cyt_c-like_dom_sf"/>
</dbReference>
<dbReference type="Gene3D" id="1.10.760.10">
    <property type="entry name" value="Cytochrome c-like domain"/>
    <property type="match status" value="1"/>
</dbReference>
<dbReference type="PROSITE" id="PS51007">
    <property type="entry name" value="CYTC"/>
    <property type="match status" value="1"/>
</dbReference>
<evidence type="ECO:0000313" key="7">
    <source>
        <dbReference type="EMBL" id="MBO1927255.1"/>
    </source>
</evidence>
<comment type="caution">
    <text evidence="7">The sequence shown here is derived from an EMBL/GenBank/DDBJ whole genome shotgun (WGS) entry which is preliminary data.</text>
</comment>
<evidence type="ECO:0000256" key="2">
    <source>
        <dbReference type="ARBA" id="ARBA00022723"/>
    </source>
</evidence>
<evidence type="ECO:0000256" key="5">
    <source>
        <dbReference type="SAM" id="SignalP"/>
    </source>
</evidence>
<keyword evidence="1 4" id="KW-0349">Heme</keyword>